<keyword evidence="1" id="KW-0472">Membrane</keyword>
<dbReference type="AlphaFoldDB" id="A0A0S4JNN7"/>
<dbReference type="EMBL" id="CYKH01001883">
    <property type="protein sequence ID" value="CUG91004.1"/>
    <property type="molecule type" value="Genomic_DNA"/>
</dbReference>
<keyword evidence="1" id="KW-0812">Transmembrane</keyword>
<evidence type="ECO:0000313" key="2">
    <source>
        <dbReference type="EMBL" id="CUG91004.1"/>
    </source>
</evidence>
<organism evidence="2 3">
    <name type="scientific">Bodo saltans</name>
    <name type="common">Flagellated protozoan</name>
    <dbReference type="NCBI Taxonomy" id="75058"/>
    <lineage>
        <taxon>Eukaryota</taxon>
        <taxon>Discoba</taxon>
        <taxon>Euglenozoa</taxon>
        <taxon>Kinetoplastea</taxon>
        <taxon>Metakinetoplastina</taxon>
        <taxon>Eubodonida</taxon>
        <taxon>Bodonidae</taxon>
        <taxon>Bodo</taxon>
    </lineage>
</organism>
<evidence type="ECO:0000313" key="3">
    <source>
        <dbReference type="Proteomes" id="UP000051952"/>
    </source>
</evidence>
<keyword evidence="1" id="KW-1133">Transmembrane helix</keyword>
<keyword evidence="3" id="KW-1185">Reference proteome</keyword>
<dbReference type="SUPFAM" id="SSF63491">
    <property type="entry name" value="BAG domain"/>
    <property type="match status" value="1"/>
</dbReference>
<proteinExistence type="predicted"/>
<evidence type="ECO:0000256" key="1">
    <source>
        <dbReference type="SAM" id="Phobius"/>
    </source>
</evidence>
<sequence>MSLLSVSRTALDAWRCLPSARRTALAASCATVTIALTAYVAVKCFSRSQSRRRGGESDEADLDFADHREANFSLFRRDVVERLENIQRRLDNAKCLVYGTPPKSSLPSHANHGVDHQTIALPAASVEGDASAVKSSATDKMDAGHSAGVAKTLVELDELLTKLMMDIDGAPVAGLEHLKAERKHILKLVLECTENVAELRQALAG</sequence>
<name>A0A0S4JNN7_BODSA</name>
<gene>
    <name evidence="2" type="ORF">BSAL_29695</name>
</gene>
<reference evidence="3" key="1">
    <citation type="submission" date="2015-09" db="EMBL/GenBank/DDBJ databases">
        <authorList>
            <consortium name="Pathogen Informatics"/>
        </authorList>
    </citation>
    <scope>NUCLEOTIDE SEQUENCE [LARGE SCALE GENOMIC DNA]</scope>
    <source>
        <strain evidence="3">Lake Konstanz</strain>
    </source>
</reference>
<dbReference type="Proteomes" id="UP000051952">
    <property type="component" value="Unassembled WGS sequence"/>
</dbReference>
<accession>A0A0S4JNN7</accession>
<dbReference type="VEuPathDB" id="TriTrypDB:BSAL_29695"/>
<feature type="transmembrane region" description="Helical" evidence="1">
    <location>
        <begin position="24"/>
        <end position="42"/>
    </location>
</feature>
<protein>
    <submittedName>
        <fullName evidence="2">Membrane-associated protein, putative</fullName>
    </submittedName>
</protein>